<sequence length="194" mass="22333">MIQNTLPAILPTKDGMSSYTPGGAMPLTMAMREEANCAASMLLLKRKSPPPQEPPAKRARKKSVSFSEMATVTVRSMSEDDLKKQWIQPEEYQVIDADRRQTLRAWTDAKGDCRGFDEEECCLTGLEQILTPQRLLQRKATNQQYRRLLLEEQYFQHQHGFRDPQALSQISQLFSRQPAQRAHLRAVLMDPTRW</sequence>
<protein>
    <submittedName>
        <fullName evidence="2">Uncharacterized protein</fullName>
    </submittedName>
</protein>
<name>A0A7S2YQF1_9STRA</name>
<evidence type="ECO:0000313" key="2">
    <source>
        <dbReference type="EMBL" id="CAD9989418.1"/>
    </source>
</evidence>
<proteinExistence type="predicted"/>
<reference evidence="2" key="1">
    <citation type="submission" date="2021-01" db="EMBL/GenBank/DDBJ databases">
        <authorList>
            <person name="Corre E."/>
            <person name="Pelletier E."/>
            <person name="Niang G."/>
            <person name="Scheremetjew M."/>
            <person name="Finn R."/>
            <person name="Kale V."/>
            <person name="Holt S."/>
            <person name="Cochrane G."/>
            <person name="Meng A."/>
            <person name="Brown T."/>
            <person name="Cohen L."/>
        </authorList>
    </citation>
    <scope>NUCLEOTIDE SEQUENCE</scope>
    <source>
        <strain evidence="2">CCMP125</strain>
    </source>
</reference>
<accession>A0A7S2YQF1</accession>
<organism evidence="2">
    <name type="scientific">Entomoneis paludosa</name>
    <dbReference type="NCBI Taxonomy" id="265537"/>
    <lineage>
        <taxon>Eukaryota</taxon>
        <taxon>Sar</taxon>
        <taxon>Stramenopiles</taxon>
        <taxon>Ochrophyta</taxon>
        <taxon>Bacillariophyta</taxon>
        <taxon>Bacillariophyceae</taxon>
        <taxon>Bacillariophycidae</taxon>
        <taxon>Entomoneidaceae</taxon>
        <taxon>Entomoneis</taxon>
    </lineage>
</organism>
<dbReference type="EMBL" id="HBHT01036261">
    <property type="protein sequence ID" value="CAD9989418.1"/>
    <property type="molecule type" value="Transcribed_RNA"/>
</dbReference>
<gene>
    <name evidence="2" type="ORF">APAL1065_LOCUS24364</name>
</gene>
<feature type="region of interest" description="Disordered" evidence="1">
    <location>
        <begin position="46"/>
        <end position="65"/>
    </location>
</feature>
<dbReference type="AlphaFoldDB" id="A0A7S2YQF1"/>
<evidence type="ECO:0000256" key="1">
    <source>
        <dbReference type="SAM" id="MobiDB-lite"/>
    </source>
</evidence>